<organism evidence="1 2">
    <name type="scientific">Streptomyces misionensis</name>
    <dbReference type="NCBI Taxonomy" id="67331"/>
    <lineage>
        <taxon>Bacteria</taxon>
        <taxon>Bacillati</taxon>
        <taxon>Actinomycetota</taxon>
        <taxon>Actinomycetes</taxon>
        <taxon>Kitasatosporales</taxon>
        <taxon>Streptomycetaceae</taxon>
        <taxon>Streptomyces</taxon>
    </lineage>
</organism>
<dbReference type="Proteomes" id="UP000320481">
    <property type="component" value="Unassembled WGS sequence"/>
</dbReference>
<evidence type="ECO:0000313" key="1">
    <source>
        <dbReference type="EMBL" id="TWV34918.1"/>
    </source>
</evidence>
<keyword evidence="2" id="KW-1185">Reference proteome</keyword>
<dbReference type="EMBL" id="VOGW01000169">
    <property type="protein sequence ID" value="TWV34918.1"/>
    <property type="molecule type" value="Genomic_DNA"/>
</dbReference>
<comment type="caution">
    <text evidence="1">The sequence shown here is derived from an EMBL/GenBank/DDBJ whole genome shotgun (WGS) entry which is preliminary data.</text>
</comment>
<sequence>MMRAADEAAGAARQPAPDMEDLAAAIRALFKVEARSKAIVRLGGGLFDVVITSAGLEARSAAAVMDEIQGGCGPVIEDPKNERFYWLVPPGSSERWTPHDYAVCLGAPRRITLPSLNKRVPPGPYWFRPPASDRLVPVRPLRDTLARFRPMPTPHADLAARFGIAT</sequence>
<name>A0A5C6J0B8_9ACTN</name>
<accession>A0A5C6J0B8</accession>
<gene>
    <name evidence="1" type="ORF">FRZ03_27815</name>
</gene>
<protein>
    <submittedName>
        <fullName evidence="1">Uncharacterized protein</fullName>
    </submittedName>
</protein>
<proteinExistence type="predicted"/>
<evidence type="ECO:0000313" key="2">
    <source>
        <dbReference type="Proteomes" id="UP000320481"/>
    </source>
</evidence>
<dbReference type="AlphaFoldDB" id="A0A5C6J0B8"/>
<reference evidence="1" key="1">
    <citation type="journal article" date="2019" name="Microbiol. Resour. Announc.">
        <title>Draft Genomic Sequences of Streptomyces misionensis and Streptomyces albidoflavus, bacteria applied for phytopathogen biocontrol.</title>
        <authorList>
            <person name="Pylro V."/>
            <person name="Dias A."/>
            <person name="Andreote F."/>
            <person name="Varani A."/>
            <person name="Andreote C."/>
            <person name="Bernardo E."/>
            <person name="Martins T."/>
        </authorList>
    </citation>
    <scope>NUCLEOTIDE SEQUENCE [LARGE SCALE GENOMIC DNA]</scope>
    <source>
        <strain evidence="1">66</strain>
    </source>
</reference>